<dbReference type="AlphaFoldDB" id="A0A251UWP0"/>
<proteinExistence type="predicted"/>
<evidence type="ECO:0000313" key="2">
    <source>
        <dbReference type="Proteomes" id="UP000215914"/>
    </source>
</evidence>
<dbReference type="Proteomes" id="UP000215914">
    <property type="component" value="Chromosome 4"/>
</dbReference>
<dbReference type="EMBL" id="CM007893">
    <property type="protein sequence ID" value="OTG27790.1"/>
    <property type="molecule type" value="Genomic_DNA"/>
</dbReference>
<reference evidence="1" key="1">
    <citation type="submission" date="2017-02" db="EMBL/GenBank/DDBJ databases">
        <title>Sunflower complete genome.</title>
        <authorList>
            <person name="Langlade N."/>
            <person name="Munos S."/>
        </authorList>
    </citation>
    <scope>NUCLEOTIDE SEQUENCE [LARGE SCALE GENOMIC DNA]</scope>
    <source>
        <tissue evidence="1">Leaves</tissue>
    </source>
</reference>
<name>A0A251UWP0_HELAN</name>
<keyword evidence="2" id="KW-1185">Reference proteome</keyword>
<accession>A0A251UWP0</accession>
<dbReference type="InParanoid" id="A0A251UWP0"/>
<protein>
    <submittedName>
        <fullName evidence="1">Uncharacterized protein</fullName>
    </submittedName>
</protein>
<evidence type="ECO:0000313" key="1">
    <source>
        <dbReference type="EMBL" id="OTG27790.1"/>
    </source>
</evidence>
<gene>
    <name evidence="1" type="ORF">HannXRQ_Chr04g0103871</name>
</gene>
<organism evidence="1 2">
    <name type="scientific">Helianthus annuus</name>
    <name type="common">Common sunflower</name>
    <dbReference type="NCBI Taxonomy" id="4232"/>
    <lineage>
        <taxon>Eukaryota</taxon>
        <taxon>Viridiplantae</taxon>
        <taxon>Streptophyta</taxon>
        <taxon>Embryophyta</taxon>
        <taxon>Tracheophyta</taxon>
        <taxon>Spermatophyta</taxon>
        <taxon>Magnoliopsida</taxon>
        <taxon>eudicotyledons</taxon>
        <taxon>Gunneridae</taxon>
        <taxon>Pentapetalae</taxon>
        <taxon>asterids</taxon>
        <taxon>campanulids</taxon>
        <taxon>Asterales</taxon>
        <taxon>Asteraceae</taxon>
        <taxon>Asteroideae</taxon>
        <taxon>Heliantheae alliance</taxon>
        <taxon>Heliantheae</taxon>
        <taxon>Helianthus</taxon>
    </lineage>
</organism>
<sequence length="51" mass="6121">MWYRGDYHQPPPPVVASDRRTNQLDLSLQPIYSCYWRLHDLSSALEQPQQY</sequence>